<dbReference type="RefSeq" id="WP_037447536.1">
    <property type="nucleotide sequence ID" value="NZ_JFHR01000005.1"/>
</dbReference>
<sequence>MMLALGALAACNADREKKVWPFAVGQSSGVTVVTELPEAANRLRNATRDYGTFFVKDGCLQVRVGSTVLTPVLPLGSTLDARGDAIVVGGRRFPIGREYSLSFASEVGAEAGEAAASIGLPDRCSQRLLSMGSPG</sequence>
<evidence type="ECO:0000313" key="1">
    <source>
        <dbReference type="EMBL" id="KEQ54972.1"/>
    </source>
</evidence>
<gene>
    <name evidence="1" type="ORF">BV95_00717</name>
</gene>
<comment type="caution">
    <text evidence="1">The sequence shown here is derived from an EMBL/GenBank/DDBJ whole genome shotgun (WGS) entry which is preliminary data.</text>
</comment>
<dbReference type="OrthoDB" id="7579594at2"/>
<protein>
    <submittedName>
        <fullName evidence="1">Uncharacterized protein</fullName>
    </submittedName>
</protein>
<evidence type="ECO:0000313" key="2">
    <source>
        <dbReference type="Proteomes" id="UP000028411"/>
    </source>
</evidence>
<dbReference type="PATRIC" id="fig|46429.4.peg.693"/>
<proteinExistence type="predicted"/>
<dbReference type="Proteomes" id="UP000028411">
    <property type="component" value="Unassembled WGS sequence"/>
</dbReference>
<accession>A0A081RIE9</accession>
<organism evidence="1 2">
    <name type="scientific">Sphingobium chlorophenolicum</name>
    <dbReference type="NCBI Taxonomy" id="46429"/>
    <lineage>
        <taxon>Bacteria</taxon>
        <taxon>Pseudomonadati</taxon>
        <taxon>Pseudomonadota</taxon>
        <taxon>Alphaproteobacteria</taxon>
        <taxon>Sphingomonadales</taxon>
        <taxon>Sphingomonadaceae</taxon>
        <taxon>Sphingobium</taxon>
    </lineage>
</organism>
<reference evidence="1 2" key="1">
    <citation type="submission" date="2014-02" db="EMBL/GenBank/DDBJ databases">
        <title>Whole genome sequence of Sphingobium chlorophenolicum NBRC 16172.</title>
        <authorList>
            <person name="Gan H.M."/>
            <person name="Gan H.Y."/>
            <person name="Chew T.H."/>
            <person name="Savka M.A."/>
        </authorList>
    </citation>
    <scope>NUCLEOTIDE SEQUENCE [LARGE SCALE GENOMIC DNA]</scope>
    <source>
        <strain evidence="1 2">NBRC 16172</strain>
    </source>
</reference>
<dbReference type="EMBL" id="JFHR01000005">
    <property type="protein sequence ID" value="KEQ54972.1"/>
    <property type="molecule type" value="Genomic_DNA"/>
</dbReference>
<dbReference type="AlphaFoldDB" id="A0A081RIE9"/>
<name>A0A081RIE9_SPHCR</name>